<keyword evidence="1" id="KW-0175">Coiled coil</keyword>
<feature type="compositionally biased region" description="Low complexity" evidence="2">
    <location>
        <begin position="19"/>
        <end position="40"/>
    </location>
</feature>
<feature type="coiled-coil region" evidence="1">
    <location>
        <begin position="1088"/>
        <end position="1213"/>
    </location>
</feature>
<feature type="coiled-coil region" evidence="1">
    <location>
        <begin position="692"/>
        <end position="960"/>
    </location>
</feature>
<keyword evidence="4" id="KW-1185">Reference proteome</keyword>
<feature type="compositionally biased region" description="Low complexity" evidence="2">
    <location>
        <begin position="248"/>
        <end position="257"/>
    </location>
</feature>
<organism evidence="3 4">
    <name type="scientific">Mortierella polycephala</name>
    <dbReference type="NCBI Taxonomy" id="41804"/>
    <lineage>
        <taxon>Eukaryota</taxon>
        <taxon>Fungi</taxon>
        <taxon>Fungi incertae sedis</taxon>
        <taxon>Mucoromycota</taxon>
        <taxon>Mortierellomycotina</taxon>
        <taxon>Mortierellomycetes</taxon>
        <taxon>Mortierellales</taxon>
        <taxon>Mortierellaceae</taxon>
        <taxon>Mortierella</taxon>
    </lineage>
</organism>
<dbReference type="EMBL" id="JAAAJA010000791">
    <property type="protein sequence ID" value="KAG0249609.1"/>
    <property type="molecule type" value="Genomic_DNA"/>
</dbReference>
<dbReference type="GO" id="GO:0005856">
    <property type="term" value="C:cytoskeleton"/>
    <property type="evidence" value="ECO:0007669"/>
    <property type="project" value="TreeGrafter"/>
</dbReference>
<feature type="compositionally biased region" description="Polar residues" evidence="2">
    <location>
        <begin position="1443"/>
        <end position="1452"/>
    </location>
</feature>
<dbReference type="GO" id="GO:0005200">
    <property type="term" value="F:structural constituent of cytoskeleton"/>
    <property type="evidence" value="ECO:0007669"/>
    <property type="project" value="TreeGrafter"/>
</dbReference>
<evidence type="ECO:0000313" key="4">
    <source>
        <dbReference type="Proteomes" id="UP000726737"/>
    </source>
</evidence>
<sequence length="1583" mass="182766">MVYATRSKGTPSIGSAIEKTTSAKKSPSKKTSAQKAASIKIQKPSSIVTDDLHVHHLKDGKEHRVIEQDGRDHHHIWHRDFSENEDQPSHIHGNQMQASGGAYDLCDGDVVQHPSAESNIRRSSERLRPEPSLSTRVESPLAIHVKHTQRKHYRDGKDHHEIEDDGHDHHHLRFGDSASMNDGSTSTSSSLSSSNTSKIARRPSSSKTGLGSKVAHSEMAGVQHIDSVAADRDDLQTITHRHMGRNSTMTTATTTTTRSDRGSSPNESRHRQQPMQDDAATRALTRKSLLDRQKARDAILSLDHDVVMLQKLLQEKEDALRDAEARAAEFKQVTIRTETLTSEIHELETTIRDLRSTLASKDKALKENHNLHAKDQEKRKAQEKLLQNEITTLNVHLKAKEHVQQHVAEVQKELDEANAQRTRLLVQIHEMTESLKDREEALRGAETNITVLEKSNRNHSEDKVRLMEELASLKKIVSEKEYDLKESQRKAKALVGEQEKSHALSLKVKNLKDQLSAKEACLKDLNKINKSLLKDVARTEDLVEQVRILKADIKDNEFHLDEAYKSVKDLGGYKNRAIQLEMELKDLQEQVVVQEKHLTYLEDALEAHENCAFETQNFQTQLQTLNGSLREKEREIETLKKATKEQEKKDARIETLQSEMQIILHEMESKDRAALLLKEKADQDMARVCSTASILRTEVEGLQQQLKERTQELEHARKDLEEFEDEKNKNMNLTIEITRLEKIIADKDQQRHDLENVIGTMRQHSNRANQLEDEVKELQNEVHLSQKATDQTAKDLAAASSTASRLVVEVESLREQLNQREKELVHAEKNAKDLERKKNRIKELMSRMSGLEESSQHHLHRARQAEHRSKTLEAEIETLEARLADLQHQLKIKETDLQTAVESANKNHVAALQRVEDSRVVIEDLKKQLKDVEEESKLQINAKEEELRALRNEVSDWENHEEGWVNKTTDITMELERSIDRIHHKERAFQDLRHKLVDQNAELSRLNTVINDTRGLLQEDRKRRASDIEEHVRERTHQFHKGSMTLKRTISSLEDQIHHLEKRIRLDRDHENRERHLGEQIRELTYWKQNSVEQAKEWKTTVRRLEKEREQQVAMLTVYERKIRSLQAKVDRADEQRERAIEQAGKLTAMIKKFERELRMLKGVLARHDAEDSEVMEQIHSLQAHIDSLEGTRDELNREILAKDEQITELEGRLEAEVSSFKTDLADARRELLAKNNEIAVLNSCIAEYIRLNADLEFRISKDKDSLSALEYTLDKLRASLAAQMDKYKTLDGKYRTALVTQANQDQQLVYLEKKMRRTASEDSEQQQRLLTKNRHLEKELDQALQKIDDLQIEIHKVTRTYHDTLSQLDNAKAEMLTMVPAKKANHDRCVASIQSREKEVARLSARIADLQTTVVQLTKDQSIREKEWSQSEGDYKDRVQNMTKAQHSLESQLRDTEKSRDSERLGREQDRLRAEREIHKLEETSRQLKSASEQMKKEFSLLEARMRQEMSTTKDLTGLLSKVRHNIKCDSEAELRSLDELEKELKSRESVVEESIQYTRRRMDSGAFLGFQDGVQPNVAAQ</sequence>
<feature type="coiled-coil region" evidence="1">
    <location>
        <begin position="508"/>
        <end position="542"/>
    </location>
</feature>
<evidence type="ECO:0000256" key="2">
    <source>
        <dbReference type="SAM" id="MobiDB-lite"/>
    </source>
</evidence>
<dbReference type="PANTHER" id="PTHR47357:SF1">
    <property type="entry name" value="SPINDLE POLE BODY COMPONENT 110"/>
    <property type="match status" value="1"/>
</dbReference>
<protein>
    <submittedName>
        <fullName evidence="3">Uncharacterized protein</fullName>
    </submittedName>
</protein>
<dbReference type="OrthoDB" id="416344at2759"/>
<gene>
    <name evidence="3" type="ORF">BG011_009100</name>
</gene>
<feature type="compositionally biased region" description="Basic residues" evidence="2">
    <location>
        <begin position="144"/>
        <end position="154"/>
    </location>
</feature>
<feature type="coiled-coil region" evidence="1">
    <location>
        <begin position="1327"/>
        <end position="1361"/>
    </location>
</feature>
<feature type="compositionally biased region" description="Basic and acidic residues" evidence="2">
    <location>
        <begin position="1453"/>
        <end position="1479"/>
    </location>
</feature>
<comment type="caution">
    <text evidence="3">The sequence shown here is derived from an EMBL/GenBank/DDBJ whole genome shotgun (WGS) entry which is preliminary data.</text>
</comment>
<evidence type="ECO:0000256" key="1">
    <source>
        <dbReference type="SAM" id="Coils"/>
    </source>
</evidence>
<feature type="compositionally biased region" description="Basic and acidic residues" evidence="2">
    <location>
        <begin position="155"/>
        <end position="168"/>
    </location>
</feature>
<name>A0A9P6PLT3_9FUNG</name>
<feature type="compositionally biased region" description="Basic and acidic residues" evidence="2">
    <location>
        <begin position="119"/>
        <end position="129"/>
    </location>
</feature>
<feature type="coiled-coil region" evidence="1">
    <location>
        <begin position="306"/>
        <end position="357"/>
    </location>
</feature>
<feature type="region of interest" description="Disordered" evidence="2">
    <location>
        <begin position="1"/>
        <end position="44"/>
    </location>
</feature>
<feature type="region of interest" description="Disordered" evidence="2">
    <location>
        <begin position="239"/>
        <end position="280"/>
    </location>
</feature>
<feature type="coiled-coil region" evidence="1">
    <location>
        <begin position="1394"/>
        <end position="1421"/>
    </location>
</feature>
<evidence type="ECO:0000313" key="3">
    <source>
        <dbReference type="EMBL" id="KAG0249609.1"/>
    </source>
</evidence>
<dbReference type="PANTHER" id="PTHR47357">
    <property type="entry name" value="COP1-INTERACTIVE PROTEIN 1"/>
    <property type="match status" value="1"/>
</dbReference>
<dbReference type="Proteomes" id="UP000726737">
    <property type="component" value="Unassembled WGS sequence"/>
</dbReference>
<feature type="coiled-coil region" evidence="1">
    <location>
        <begin position="570"/>
        <end position="659"/>
    </location>
</feature>
<feature type="coiled-coil region" evidence="1">
    <location>
        <begin position="400"/>
        <end position="476"/>
    </location>
</feature>
<proteinExistence type="predicted"/>
<dbReference type="SUPFAM" id="SSF57997">
    <property type="entry name" value="Tropomyosin"/>
    <property type="match status" value="1"/>
</dbReference>
<accession>A0A9P6PLT3</accession>
<reference evidence="3" key="1">
    <citation type="journal article" date="2020" name="Fungal Divers.">
        <title>Resolving the Mortierellaceae phylogeny through synthesis of multi-gene phylogenetics and phylogenomics.</title>
        <authorList>
            <person name="Vandepol N."/>
            <person name="Liber J."/>
            <person name="Desiro A."/>
            <person name="Na H."/>
            <person name="Kennedy M."/>
            <person name="Barry K."/>
            <person name="Grigoriev I.V."/>
            <person name="Miller A.N."/>
            <person name="O'Donnell K."/>
            <person name="Stajich J.E."/>
            <person name="Bonito G."/>
        </authorList>
    </citation>
    <scope>NUCLEOTIDE SEQUENCE</scope>
    <source>
        <strain evidence="3">KOD948</strain>
    </source>
</reference>
<feature type="compositionally biased region" description="Low complexity" evidence="2">
    <location>
        <begin position="184"/>
        <end position="197"/>
    </location>
</feature>
<feature type="region of interest" description="Disordered" evidence="2">
    <location>
        <begin position="115"/>
        <end position="216"/>
    </location>
</feature>
<feature type="region of interest" description="Disordered" evidence="2">
    <location>
        <begin position="1443"/>
        <end position="1479"/>
    </location>
</feature>